<feature type="signal peptide" evidence="1">
    <location>
        <begin position="1"/>
        <end position="21"/>
    </location>
</feature>
<reference evidence="2 4" key="1">
    <citation type="journal article" date="2009" name="PLoS Biol.">
        <title>Lineage-specific biology revealed by a finished genome assembly of the mouse.</title>
        <authorList>
            <consortium name="Mouse Genome Sequencing Consortium"/>
            <person name="Church D.M."/>
            <person name="Goodstadt L."/>
            <person name="Hillier L.W."/>
            <person name="Zody M.C."/>
            <person name="Goldstein S."/>
            <person name="She X."/>
            <person name="Bult C.J."/>
            <person name="Agarwala R."/>
            <person name="Cherry J.L."/>
            <person name="DiCuccio M."/>
            <person name="Hlavina W."/>
            <person name="Kapustin Y."/>
            <person name="Meric P."/>
            <person name="Maglott D."/>
            <person name="Birtle Z."/>
            <person name="Marques A.C."/>
            <person name="Graves T."/>
            <person name="Zhou S."/>
            <person name="Teague B."/>
            <person name="Potamousis K."/>
            <person name="Churas C."/>
            <person name="Place M."/>
            <person name="Herschleb J."/>
            <person name="Runnheim R."/>
            <person name="Forrest D."/>
            <person name="Amos-Landgraf J."/>
            <person name="Schwartz D.C."/>
            <person name="Cheng Z."/>
            <person name="Lindblad-Toh K."/>
            <person name="Eichler E.E."/>
            <person name="Ponting C.P."/>
        </authorList>
    </citation>
    <scope>NUCLEOTIDE SEQUENCE [LARGE SCALE GENOMIC DNA]</scope>
    <source>
        <strain evidence="2 4">C57BL/6J</strain>
    </source>
</reference>
<name>A0A3B2WCA1_MOUSE</name>
<organism evidence="2 4">
    <name type="scientific">Mus musculus</name>
    <name type="common">Mouse</name>
    <dbReference type="NCBI Taxonomy" id="10090"/>
    <lineage>
        <taxon>Eukaryota</taxon>
        <taxon>Metazoa</taxon>
        <taxon>Chordata</taxon>
        <taxon>Craniata</taxon>
        <taxon>Vertebrata</taxon>
        <taxon>Euteleostomi</taxon>
        <taxon>Mammalia</taxon>
        <taxon>Eutheria</taxon>
        <taxon>Euarchontoglires</taxon>
        <taxon>Glires</taxon>
        <taxon>Rodentia</taxon>
        <taxon>Myomorpha</taxon>
        <taxon>Muroidea</taxon>
        <taxon>Muridae</taxon>
        <taxon>Murinae</taxon>
        <taxon>Mus</taxon>
        <taxon>Mus</taxon>
    </lineage>
</organism>
<evidence type="ECO:0000313" key="4">
    <source>
        <dbReference type="Proteomes" id="UP000000589"/>
    </source>
</evidence>
<keyword evidence="1" id="KW-0732">Signal</keyword>
<evidence type="ECO:0000256" key="1">
    <source>
        <dbReference type="SAM" id="SignalP"/>
    </source>
</evidence>
<reference evidence="2 4" key="2">
    <citation type="journal article" date="2011" name="PLoS Biol.">
        <title>Modernizing reference genome assemblies.</title>
        <authorList>
            <person name="Church D.M."/>
            <person name="Schneider V.A."/>
            <person name="Graves T."/>
            <person name="Auger K."/>
            <person name="Cunningham F."/>
            <person name="Bouk N."/>
            <person name="Chen H.C."/>
            <person name="Agarwala R."/>
            <person name="McLaren W.M."/>
            <person name="Ritchie G.R."/>
            <person name="Albracht D."/>
            <person name="Kremitzki M."/>
            <person name="Rock S."/>
            <person name="Kotkiewicz H."/>
            <person name="Kremitzki C."/>
            <person name="Wollam A."/>
            <person name="Trani L."/>
            <person name="Fulton L."/>
            <person name="Fulton R."/>
            <person name="Matthews L."/>
            <person name="Whitehead S."/>
            <person name="Chow W."/>
            <person name="Torrance J."/>
            <person name="Dunn M."/>
            <person name="Harden G."/>
            <person name="Threadgold G."/>
            <person name="Wood J."/>
            <person name="Collins J."/>
            <person name="Heath P."/>
            <person name="Griffiths G."/>
            <person name="Pelan S."/>
            <person name="Grafham D."/>
            <person name="Eichler E.E."/>
            <person name="Weinstock G."/>
            <person name="Mardis E.R."/>
            <person name="Wilson R.K."/>
            <person name="Howe K."/>
            <person name="Flicek P."/>
            <person name="Hubbard T."/>
        </authorList>
    </citation>
    <scope>NUCLEOTIDE SEQUENCE [LARGE SCALE GENOMIC DNA]</scope>
    <source>
        <strain evidence="2 4">C57BL/6J</strain>
    </source>
</reference>
<dbReference type="Bgee" id="ENSMUSG00000090961">
    <property type="expression patterns" value="Expressed in pancreas"/>
</dbReference>
<feature type="chain" id="PRO_5017352835" evidence="1">
    <location>
        <begin position="22"/>
        <end position="74"/>
    </location>
</feature>
<dbReference type="GeneTree" id="ENSGT00950000183069"/>
<sequence>MKKLRTFTISFLLLKFSLILCHVTDPICFWRIKNNEENDGDLRSDCNFLLWTDYESTEFNFYNIVDFSFQVFGI</sequence>
<dbReference type="VEuPathDB" id="HostDB:ENSMUSG00000090961"/>
<dbReference type="AlphaFoldDB" id="A0A3B2WCA1"/>
<reference evidence="2" key="3">
    <citation type="submission" date="2025-08" db="UniProtKB">
        <authorList>
            <consortium name="Ensembl"/>
        </authorList>
    </citation>
    <scope>IDENTIFICATION</scope>
    <source>
        <strain evidence="2">C57BL/6J</strain>
    </source>
</reference>
<protein>
    <submittedName>
        <fullName evidence="2">Vomeronasal 2, receptor 8</fullName>
    </submittedName>
</protein>
<evidence type="ECO:0000313" key="3">
    <source>
        <dbReference type="MGI" id="MGI:3642986"/>
    </source>
</evidence>
<evidence type="ECO:0000313" key="2">
    <source>
        <dbReference type="Ensembl" id="ENSMUSP00000156404.2"/>
    </source>
</evidence>
<dbReference type="ExpressionAtlas" id="A0A3B2WCA1">
    <property type="expression patterns" value="differential"/>
</dbReference>
<proteinExistence type="predicted"/>
<dbReference type="Ensembl" id="ENSMUST00000233865.2">
    <property type="protein sequence ID" value="ENSMUSP00000156404.2"/>
    <property type="gene ID" value="ENSMUSG00000090961.3"/>
</dbReference>
<dbReference type="MGI" id="MGI:3642986">
    <property type="gene designation" value="Vmn2r8"/>
</dbReference>
<accession>A0A3B2WCA1</accession>
<gene>
    <name evidence="2 3" type="primary">Vmn2r8</name>
</gene>
<keyword evidence="4" id="KW-1185">Reference proteome</keyword>
<reference evidence="2" key="4">
    <citation type="submission" date="2025-09" db="UniProtKB">
        <authorList>
            <consortium name="Ensembl"/>
        </authorList>
    </citation>
    <scope>IDENTIFICATION</scope>
    <source>
        <strain evidence="2">C57BL/6J</strain>
    </source>
</reference>
<dbReference type="AGR" id="MGI:3642986"/>
<dbReference type="Proteomes" id="UP000000589">
    <property type="component" value="Chromosome 5"/>
</dbReference>